<keyword evidence="4" id="KW-0808">Transferase</keyword>
<evidence type="ECO:0000313" key="8">
    <source>
        <dbReference type="Proteomes" id="UP000183639"/>
    </source>
</evidence>
<evidence type="ECO:0000256" key="3">
    <source>
        <dbReference type="ARBA" id="ARBA00022597"/>
    </source>
</evidence>
<dbReference type="GO" id="GO:0009401">
    <property type="term" value="P:phosphoenolpyruvate-dependent sugar phosphotransferase system"/>
    <property type="evidence" value="ECO:0007669"/>
    <property type="project" value="UniProtKB-KW"/>
</dbReference>
<dbReference type="SUPFAM" id="SSF52794">
    <property type="entry name" value="PTS system IIB component-like"/>
    <property type="match status" value="1"/>
</dbReference>
<keyword evidence="3" id="KW-0762">Sugar transport</keyword>
<keyword evidence="2" id="KW-0597">Phosphoprotein</keyword>
<dbReference type="InterPro" id="IPR036095">
    <property type="entry name" value="PTS_EIIB-like_sf"/>
</dbReference>
<dbReference type="InterPro" id="IPR051819">
    <property type="entry name" value="PTS_sugar-specific_EIIB"/>
</dbReference>
<gene>
    <name evidence="7" type="ORF">SAMN04487861_13513</name>
</gene>
<proteinExistence type="predicted"/>
<organism evidence="7 8">
    <name type="scientific">Selenomonas ruminantium</name>
    <dbReference type="NCBI Taxonomy" id="971"/>
    <lineage>
        <taxon>Bacteria</taxon>
        <taxon>Bacillati</taxon>
        <taxon>Bacillota</taxon>
        <taxon>Negativicutes</taxon>
        <taxon>Selenomonadales</taxon>
        <taxon>Selenomonadaceae</taxon>
        <taxon>Selenomonas</taxon>
    </lineage>
</organism>
<evidence type="ECO:0000256" key="4">
    <source>
        <dbReference type="ARBA" id="ARBA00022679"/>
    </source>
</evidence>
<reference evidence="7 8" key="1">
    <citation type="submission" date="2016-10" db="EMBL/GenBank/DDBJ databases">
        <authorList>
            <person name="de Groot N.N."/>
        </authorList>
    </citation>
    <scope>NUCLEOTIDE SEQUENCE [LARGE SCALE GENOMIC DNA]</scope>
    <source>
        <strain evidence="7 8">Z108</strain>
    </source>
</reference>
<name>A0A1I3HXD1_SELRU</name>
<dbReference type="Proteomes" id="UP000183639">
    <property type="component" value="Unassembled WGS sequence"/>
</dbReference>
<evidence type="ECO:0000256" key="2">
    <source>
        <dbReference type="ARBA" id="ARBA00022553"/>
    </source>
</evidence>
<dbReference type="EMBL" id="FOQK01000035">
    <property type="protein sequence ID" value="SFI40406.1"/>
    <property type="molecule type" value="Genomic_DNA"/>
</dbReference>
<sequence>MKKIILLCAAGMSTSMLVKKMQEAAAAESYECEIAAYPTSEATTKAADADVILLGPQVRFQKNKIAEQCPGIPVDAIDMRMYGRMDGAGVLKFAQGLMA</sequence>
<keyword evidence="1" id="KW-0813">Transport</keyword>
<dbReference type="GO" id="GO:0016301">
    <property type="term" value="F:kinase activity"/>
    <property type="evidence" value="ECO:0007669"/>
    <property type="project" value="UniProtKB-KW"/>
</dbReference>
<dbReference type="GO" id="GO:0008982">
    <property type="term" value="F:protein-N(PI)-phosphohistidine-sugar phosphotransferase activity"/>
    <property type="evidence" value="ECO:0007669"/>
    <property type="project" value="InterPro"/>
</dbReference>
<dbReference type="PROSITE" id="PS51100">
    <property type="entry name" value="PTS_EIIB_TYPE_3"/>
    <property type="match status" value="1"/>
</dbReference>
<dbReference type="RefSeq" id="WP_075430762.1">
    <property type="nucleotide sequence ID" value="NZ_FOQK01000035.1"/>
</dbReference>
<dbReference type="OrthoDB" id="9808134at2"/>
<dbReference type="PANTHER" id="PTHR34581:SF2">
    <property type="entry name" value="PTS SYSTEM N,N'-DIACETYLCHITOBIOSE-SPECIFIC EIIB COMPONENT"/>
    <property type="match status" value="1"/>
</dbReference>
<evidence type="ECO:0000256" key="6">
    <source>
        <dbReference type="ARBA" id="ARBA00022777"/>
    </source>
</evidence>
<dbReference type="InterPro" id="IPR003501">
    <property type="entry name" value="PTS_EIIB_2/3"/>
</dbReference>
<evidence type="ECO:0000313" key="7">
    <source>
        <dbReference type="EMBL" id="SFI40406.1"/>
    </source>
</evidence>
<dbReference type="PANTHER" id="PTHR34581">
    <property type="entry name" value="PTS SYSTEM N,N'-DIACETYLCHITOBIOSE-SPECIFIC EIIB COMPONENT"/>
    <property type="match status" value="1"/>
</dbReference>
<accession>A0A1I3HXD1</accession>
<protein>
    <submittedName>
        <fullName evidence="7">PTS system, cellobiose-specific IIB component</fullName>
    </submittedName>
</protein>
<dbReference type="AlphaFoldDB" id="A0A1I3HXD1"/>
<dbReference type="CDD" id="cd05564">
    <property type="entry name" value="PTS_IIB_chitobiose_lichenan"/>
    <property type="match status" value="1"/>
</dbReference>
<evidence type="ECO:0000256" key="1">
    <source>
        <dbReference type="ARBA" id="ARBA00022448"/>
    </source>
</evidence>
<dbReference type="Pfam" id="PF02302">
    <property type="entry name" value="PTS_IIB"/>
    <property type="match status" value="1"/>
</dbReference>
<evidence type="ECO:0000256" key="5">
    <source>
        <dbReference type="ARBA" id="ARBA00022683"/>
    </source>
</evidence>
<keyword evidence="5" id="KW-0598">Phosphotransferase system</keyword>
<keyword evidence="6" id="KW-0418">Kinase</keyword>
<dbReference type="InterPro" id="IPR013012">
    <property type="entry name" value="PTS_EIIB_3"/>
</dbReference>
<dbReference type="Gene3D" id="3.40.50.2300">
    <property type="match status" value="1"/>
</dbReference>